<dbReference type="Pfam" id="PF16747">
    <property type="entry name" value="Adhesin_E"/>
    <property type="match status" value="1"/>
</dbReference>
<dbReference type="AlphaFoldDB" id="A0A4P7B6X4"/>
<feature type="chain" id="PRO_5020686292" description="Surface-adhesin protein E-like domain-containing protein" evidence="1">
    <location>
        <begin position="21"/>
        <end position="148"/>
    </location>
</feature>
<dbReference type="RefSeq" id="WP_134252728.1">
    <property type="nucleotide sequence ID" value="NZ_CP038009.1"/>
</dbReference>
<feature type="domain" description="Surface-adhesin protein E-like" evidence="2">
    <location>
        <begin position="54"/>
        <end position="144"/>
    </location>
</feature>
<proteinExistence type="predicted"/>
<sequence length="148" mass="17097">MKISKYYFLCILLISTNIFSDENTFPLSENEIGKWEILDKTADQTESSLFLYSKVEGEDNLNGIINFWTKTIFNQNNPLTEKGGGLVSSMLINCKTKQYAHEESILYNPEGKLIKVFNYTKNNSLEWSRVSPKSNSNEILNRYCPNKF</sequence>
<evidence type="ECO:0000259" key="2">
    <source>
        <dbReference type="Pfam" id="PF16747"/>
    </source>
</evidence>
<gene>
    <name evidence="3" type="ORF">AHTJR_11220</name>
</gene>
<evidence type="ECO:0000313" key="3">
    <source>
        <dbReference type="EMBL" id="QBQ16808.1"/>
    </source>
</evidence>
<dbReference type="EMBL" id="CP038009">
    <property type="protein sequence ID" value="QBQ16808.1"/>
    <property type="molecule type" value="Genomic_DNA"/>
</dbReference>
<name>A0A4P7B6X4_ACIHA</name>
<dbReference type="Proteomes" id="UP000294395">
    <property type="component" value="Chromosome"/>
</dbReference>
<accession>A0A4P7B6X4</accession>
<evidence type="ECO:0000256" key="1">
    <source>
        <dbReference type="SAM" id="SignalP"/>
    </source>
</evidence>
<reference evidence="3 4" key="1">
    <citation type="submission" date="2019-03" db="EMBL/GenBank/DDBJ databases">
        <title>Complete genome sequence of two outbreak-associated Acinetobacter haemolyticus strains.</title>
        <authorList>
            <person name="Bai L."/>
            <person name="Zhang S.-C."/>
            <person name="Deng Y."/>
            <person name="Song C.-C."/>
            <person name="Kang G.-B."/>
            <person name="Dong Y."/>
            <person name="Wang Y."/>
            <person name="Gao F."/>
            <person name="Huang H."/>
        </authorList>
    </citation>
    <scope>NUCLEOTIDE SEQUENCE [LARGE SCALE GENOMIC DNA]</scope>
    <source>
        <strain evidence="3 4">TJR01</strain>
    </source>
</reference>
<organism evidence="3 4">
    <name type="scientific">Acinetobacter haemolyticus</name>
    <dbReference type="NCBI Taxonomy" id="29430"/>
    <lineage>
        <taxon>Bacteria</taxon>
        <taxon>Pseudomonadati</taxon>
        <taxon>Pseudomonadota</taxon>
        <taxon>Gammaproteobacteria</taxon>
        <taxon>Moraxellales</taxon>
        <taxon>Moraxellaceae</taxon>
        <taxon>Acinetobacter</taxon>
    </lineage>
</organism>
<dbReference type="InterPro" id="IPR031939">
    <property type="entry name" value="Adhesin_E-like"/>
</dbReference>
<keyword evidence="1" id="KW-0732">Signal</keyword>
<feature type="signal peptide" evidence="1">
    <location>
        <begin position="1"/>
        <end position="20"/>
    </location>
</feature>
<protein>
    <recommendedName>
        <fullName evidence="2">Surface-adhesin protein E-like domain-containing protein</fullName>
    </recommendedName>
</protein>
<evidence type="ECO:0000313" key="4">
    <source>
        <dbReference type="Proteomes" id="UP000294395"/>
    </source>
</evidence>